<reference evidence="9" key="1">
    <citation type="journal article" date="2015" name="Nature">
        <title>Complex archaea that bridge the gap between prokaryotes and eukaryotes.</title>
        <authorList>
            <person name="Spang A."/>
            <person name="Saw J.H."/>
            <person name="Jorgensen S.L."/>
            <person name="Zaremba-Niedzwiedzka K."/>
            <person name="Martijn J."/>
            <person name="Lind A.E."/>
            <person name="van Eijk R."/>
            <person name="Schleper C."/>
            <person name="Guy L."/>
            <person name="Ettema T.J."/>
        </authorList>
    </citation>
    <scope>NUCLEOTIDE SEQUENCE</scope>
</reference>
<dbReference type="InterPro" id="IPR023997">
    <property type="entry name" value="TonB-dep_OMP_SusC/RagA_CS"/>
</dbReference>
<accession>A0A0F9PDM6</accession>
<evidence type="ECO:0000259" key="8">
    <source>
        <dbReference type="Pfam" id="PF07715"/>
    </source>
</evidence>
<dbReference type="InterPro" id="IPR008969">
    <property type="entry name" value="CarboxyPept-like_regulatory"/>
</dbReference>
<comment type="subcellular location">
    <subcellularLocation>
        <location evidence="1">Cell outer membrane</location>
        <topology evidence="1">Multi-pass membrane protein</topology>
    </subcellularLocation>
</comment>
<dbReference type="NCBIfam" id="TIGR04056">
    <property type="entry name" value="OMP_RagA_SusC"/>
    <property type="match status" value="1"/>
</dbReference>
<feature type="domain" description="TonB-dependent receptor-like beta-barrel" evidence="7">
    <location>
        <begin position="421"/>
        <end position="943"/>
    </location>
</feature>
<dbReference type="Pfam" id="PF13715">
    <property type="entry name" value="CarbopepD_reg_2"/>
    <property type="match status" value="1"/>
</dbReference>
<dbReference type="EMBL" id="LAZR01005532">
    <property type="protein sequence ID" value="KKM99130.1"/>
    <property type="molecule type" value="Genomic_DNA"/>
</dbReference>
<keyword evidence="6" id="KW-0998">Cell outer membrane</keyword>
<dbReference type="SUPFAM" id="SSF49464">
    <property type="entry name" value="Carboxypeptidase regulatory domain-like"/>
    <property type="match status" value="1"/>
</dbReference>
<keyword evidence="3" id="KW-0812">Transmembrane</keyword>
<dbReference type="NCBIfam" id="TIGR04057">
    <property type="entry name" value="SusC_RagA_signa"/>
    <property type="match status" value="1"/>
</dbReference>
<dbReference type="PROSITE" id="PS52016">
    <property type="entry name" value="TONB_DEPENDENT_REC_3"/>
    <property type="match status" value="1"/>
</dbReference>
<dbReference type="Gene3D" id="2.170.130.10">
    <property type="entry name" value="TonB-dependent receptor, plug domain"/>
    <property type="match status" value="1"/>
</dbReference>
<keyword evidence="4" id="KW-0798">TonB box</keyword>
<sequence length="1008" mass="110160">MNSKLCAALVLLMVVIAPFSYGQEKTVTGTVTDQNSLPLPGVNVLVKGTTNGTQTDFDGNYSISAEEEQVLVFSYLGQRNVEMPVGASNTMNVQMEEDASLLEEVVVVGYGTQSKRSLTDNIVKLTSEDIAEVPNPNIQNSLVGKAAGVQITQTNGKVEGGINIRVRGAASVSGGTQPLYVLDGIPLVDPVGNNNDVGNGAPTNPLLTLSANEIESIDILKDASSAAIYGARGANGVVLITTKRGKQGKAKFSINLAQGFSQPTNKREWLNTEEYIELFTEAAVNGLGEEDGIAEAEATFDFLAGDTDWRTREVDTDWTELAFQNGFQTDADFSVSGADEKTSYFFSGAYNNTDGIVRDNALERVNARTNLSHKFSDRFTTSMNLGFSRTEIDRIANDNAFASPMQAIAQSPLSQAILPDGTPNPNTLYGNFLLDARNAFFKTIVRRITGKVAGEYKFFDALKFNSDFSYDYFGQTEDNYRGQNALFQSTSGQAFASDLGSESYVFSNYLTFDKIFADKHNINVILGTEYNQNNRRITSVTSQQFPGDDLPTVSGGAEVTAGTGVEQKNTFLSYFARATYSFDDKYLLKASVRQDGSSRLGSNERFGIFPSISGGWIISEENFLKDSNVLSFLKFRASYGELGNAEIGNFASRFLFSAVAYNQRPGIAPAQPGNPDLTWEKSQQTDFGIDFGFLDGIISGEIDYYVKNTEGLLFAVPLIPSSGSSIINRNIGTLKGQGYEFVLNTRNVSKENFTWTTNLNISNNTNELQTLPNGGADIVTGENINRVGETLASFYLREFAGVDPANGDALYYLNSENADGTLNRDTTTDPNEARRIAIGNPFPEWYGGLTNSITFNGIDFSFTFQGEWGASIYNGGGRFQSASADYYDNQSIDQLRRWQQPGDITDVPQARLFGGNGTAESTRYLDEADFIRLRNLTLGYTIPSQTVEKIGFSKLRVYITGVNLLTFTDYKFEDPEARSDVNDSRNPGSTFYSSPPAKTFTIGLNINF</sequence>
<dbReference type="InterPro" id="IPR036942">
    <property type="entry name" value="Beta-barrel_TonB_sf"/>
</dbReference>
<dbReference type="Pfam" id="PF00593">
    <property type="entry name" value="TonB_dep_Rec_b-barrel"/>
    <property type="match status" value="1"/>
</dbReference>
<dbReference type="Gene3D" id="2.40.170.20">
    <property type="entry name" value="TonB-dependent receptor, beta-barrel domain"/>
    <property type="match status" value="1"/>
</dbReference>
<evidence type="ECO:0000256" key="3">
    <source>
        <dbReference type="ARBA" id="ARBA00022692"/>
    </source>
</evidence>
<dbReference type="Gene3D" id="2.60.40.1120">
    <property type="entry name" value="Carboxypeptidase-like, regulatory domain"/>
    <property type="match status" value="1"/>
</dbReference>
<dbReference type="InterPro" id="IPR000531">
    <property type="entry name" value="Beta-barrel_TonB"/>
</dbReference>
<dbReference type="GO" id="GO:0009279">
    <property type="term" value="C:cell outer membrane"/>
    <property type="evidence" value="ECO:0007669"/>
    <property type="project" value="UniProtKB-SubCell"/>
</dbReference>
<organism evidence="9">
    <name type="scientific">marine sediment metagenome</name>
    <dbReference type="NCBI Taxonomy" id="412755"/>
    <lineage>
        <taxon>unclassified sequences</taxon>
        <taxon>metagenomes</taxon>
        <taxon>ecological metagenomes</taxon>
    </lineage>
</organism>
<evidence type="ECO:0000256" key="2">
    <source>
        <dbReference type="ARBA" id="ARBA00022448"/>
    </source>
</evidence>
<dbReference type="FunFam" id="2.60.40.1120:FF:000003">
    <property type="entry name" value="Outer membrane protein Omp121"/>
    <property type="match status" value="1"/>
</dbReference>
<name>A0A0F9PDM6_9ZZZZ</name>
<dbReference type="SUPFAM" id="SSF56935">
    <property type="entry name" value="Porins"/>
    <property type="match status" value="1"/>
</dbReference>
<dbReference type="Pfam" id="PF07715">
    <property type="entry name" value="Plug"/>
    <property type="match status" value="1"/>
</dbReference>
<protein>
    <recommendedName>
        <fullName evidence="10">TonB-dependent receptor plug domain-containing protein</fullName>
    </recommendedName>
</protein>
<feature type="domain" description="TonB-dependent receptor plug" evidence="8">
    <location>
        <begin position="115"/>
        <end position="237"/>
    </location>
</feature>
<evidence type="ECO:0000256" key="6">
    <source>
        <dbReference type="ARBA" id="ARBA00023237"/>
    </source>
</evidence>
<keyword evidence="5" id="KW-0472">Membrane</keyword>
<dbReference type="AlphaFoldDB" id="A0A0F9PDM6"/>
<evidence type="ECO:0000256" key="1">
    <source>
        <dbReference type="ARBA" id="ARBA00004571"/>
    </source>
</evidence>
<proteinExistence type="predicted"/>
<gene>
    <name evidence="9" type="ORF">LCGC14_1150950</name>
</gene>
<keyword evidence="2" id="KW-0813">Transport</keyword>
<dbReference type="InterPro" id="IPR037066">
    <property type="entry name" value="Plug_dom_sf"/>
</dbReference>
<evidence type="ECO:0000256" key="5">
    <source>
        <dbReference type="ARBA" id="ARBA00023136"/>
    </source>
</evidence>
<dbReference type="InterPro" id="IPR023996">
    <property type="entry name" value="TonB-dep_OMP_SusC/RagA"/>
</dbReference>
<dbReference type="InterPro" id="IPR012910">
    <property type="entry name" value="Plug_dom"/>
</dbReference>
<evidence type="ECO:0000313" key="9">
    <source>
        <dbReference type="EMBL" id="KKM99130.1"/>
    </source>
</evidence>
<evidence type="ECO:0008006" key="10">
    <source>
        <dbReference type="Google" id="ProtNLM"/>
    </source>
</evidence>
<comment type="caution">
    <text evidence="9">The sequence shown here is derived from an EMBL/GenBank/DDBJ whole genome shotgun (WGS) entry which is preliminary data.</text>
</comment>
<dbReference type="InterPro" id="IPR039426">
    <property type="entry name" value="TonB-dep_rcpt-like"/>
</dbReference>
<evidence type="ECO:0000259" key="7">
    <source>
        <dbReference type="Pfam" id="PF00593"/>
    </source>
</evidence>
<evidence type="ECO:0000256" key="4">
    <source>
        <dbReference type="ARBA" id="ARBA00023077"/>
    </source>
</evidence>